<proteinExistence type="inferred from homology"/>
<dbReference type="OrthoDB" id="9812878at2"/>
<dbReference type="EMBL" id="QOIL01000027">
    <property type="protein sequence ID" value="RCG22841.1"/>
    <property type="molecule type" value="Genomic_DNA"/>
</dbReference>
<name>A0A367EXW5_9ACTN</name>
<sequence length="282" mass="29585">MRRVMGVVAAAVLALALAGCGGDDGSGTAAASPGSSTAQSAPLKVGVSPVPHAEILKFVSEKLAPAAGLKLEIVEFTDYVQPNTQLQEGQLDANYFQHRPYLDDFQKSKGGKEMVFVQAVHLEPLGLYSKKIKSAAELASGATVSLPNDATNLGRGLKLLEDNGLIKLKPGAGTAATERDVAENPKNLQFKPLEAAQLPRSLEDVDAAVINGNYALEAGLKPASDALVLEKAEGNPYANGLVTVKGQENDPRIKKLAELLAGPEVKKFIEDTYQGSVIPSTT</sequence>
<dbReference type="PROSITE" id="PS51257">
    <property type="entry name" value="PROKAR_LIPOPROTEIN"/>
    <property type="match status" value="1"/>
</dbReference>
<feature type="chain" id="PRO_5038486869" description="Lipoprotein" evidence="8">
    <location>
        <begin position="22"/>
        <end position="282"/>
    </location>
</feature>
<evidence type="ECO:0000256" key="7">
    <source>
        <dbReference type="PIRSR" id="PIRSR002854-1"/>
    </source>
</evidence>
<reference evidence="9 10" key="1">
    <citation type="submission" date="2018-06" db="EMBL/GenBank/DDBJ databases">
        <title>Sphaerisporangium craniellae sp. nov., isolated from a marine sponge in the South China Sea.</title>
        <authorList>
            <person name="Li L."/>
        </authorList>
    </citation>
    <scope>NUCLEOTIDE SEQUENCE [LARGE SCALE GENOMIC DNA]</scope>
    <source>
        <strain evidence="9 10">CCTCC AA 208026</strain>
    </source>
</reference>
<keyword evidence="4" id="KW-0564">Palmitate</keyword>
<evidence type="ECO:0000256" key="3">
    <source>
        <dbReference type="ARBA" id="ARBA00023136"/>
    </source>
</evidence>
<dbReference type="PANTHER" id="PTHR30429:SF0">
    <property type="entry name" value="METHIONINE-BINDING LIPOPROTEIN METQ"/>
    <property type="match status" value="1"/>
</dbReference>
<dbReference type="CDD" id="cd13597">
    <property type="entry name" value="PBP2_lipoprotein_Tp32"/>
    <property type="match status" value="1"/>
</dbReference>
<dbReference type="Pfam" id="PF03180">
    <property type="entry name" value="Lipoprotein_9"/>
    <property type="match status" value="1"/>
</dbReference>
<keyword evidence="5 6" id="KW-0449">Lipoprotein</keyword>
<evidence type="ECO:0000256" key="8">
    <source>
        <dbReference type="SAM" id="SignalP"/>
    </source>
</evidence>
<evidence type="ECO:0000256" key="4">
    <source>
        <dbReference type="ARBA" id="ARBA00023139"/>
    </source>
</evidence>
<accession>A0A367EXW5</accession>
<evidence type="ECO:0000256" key="5">
    <source>
        <dbReference type="ARBA" id="ARBA00023288"/>
    </source>
</evidence>
<keyword evidence="2 8" id="KW-0732">Signal</keyword>
<keyword evidence="3" id="KW-0472">Membrane</keyword>
<keyword evidence="10" id="KW-1185">Reference proteome</keyword>
<dbReference type="InterPro" id="IPR004872">
    <property type="entry name" value="Lipoprotein_NlpA"/>
</dbReference>
<dbReference type="Proteomes" id="UP000253094">
    <property type="component" value="Unassembled WGS sequence"/>
</dbReference>
<evidence type="ECO:0000313" key="9">
    <source>
        <dbReference type="EMBL" id="RCG22841.1"/>
    </source>
</evidence>
<dbReference type="GO" id="GO:0016020">
    <property type="term" value="C:membrane"/>
    <property type="evidence" value="ECO:0007669"/>
    <property type="project" value="UniProtKB-SubCell"/>
</dbReference>
<evidence type="ECO:0000256" key="1">
    <source>
        <dbReference type="ARBA" id="ARBA00004635"/>
    </source>
</evidence>
<evidence type="ECO:0000256" key="2">
    <source>
        <dbReference type="ARBA" id="ARBA00022729"/>
    </source>
</evidence>
<dbReference type="PIRSF" id="PIRSF002854">
    <property type="entry name" value="MetQ"/>
    <property type="match status" value="1"/>
</dbReference>
<feature type="signal peptide" evidence="8">
    <location>
        <begin position="1"/>
        <end position="21"/>
    </location>
</feature>
<evidence type="ECO:0000313" key="10">
    <source>
        <dbReference type="Proteomes" id="UP000253094"/>
    </source>
</evidence>
<dbReference type="AlphaFoldDB" id="A0A367EXW5"/>
<feature type="lipid moiety-binding region" description="S-diacylglycerol cysteine" evidence="7">
    <location>
        <position position="20"/>
    </location>
</feature>
<gene>
    <name evidence="9" type="ORF">DQ384_34740</name>
</gene>
<protein>
    <recommendedName>
        <fullName evidence="6">Lipoprotein</fullName>
    </recommendedName>
</protein>
<dbReference type="PANTHER" id="PTHR30429">
    <property type="entry name" value="D-METHIONINE-BINDING LIPOPROTEIN METQ"/>
    <property type="match status" value="1"/>
</dbReference>
<evidence type="ECO:0000256" key="6">
    <source>
        <dbReference type="PIRNR" id="PIRNR002854"/>
    </source>
</evidence>
<dbReference type="Gene3D" id="3.40.190.10">
    <property type="entry name" value="Periplasmic binding protein-like II"/>
    <property type="match status" value="2"/>
</dbReference>
<comment type="subcellular location">
    <subcellularLocation>
        <location evidence="1">Membrane</location>
        <topology evidence="1">Lipid-anchor</topology>
    </subcellularLocation>
</comment>
<comment type="similarity">
    <text evidence="6">Belongs to the nlpA lipoprotein family.</text>
</comment>
<organism evidence="9 10">
    <name type="scientific">Sphaerisporangium album</name>
    <dbReference type="NCBI Taxonomy" id="509200"/>
    <lineage>
        <taxon>Bacteria</taxon>
        <taxon>Bacillati</taxon>
        <taxon>Actinomycetota</taxon>
        <taxon>Actinomycetes</taxon>
        <taxon>Streptosporangiales</taxon>
        <taxon>Streptosporangiaceae</taxon>
        <taxon>Sphaerisporangium</taxon>
    </lineage>
</organism>
<comment type="caution">
    <text evidence="9">The sequence shown here is derived from an EMBL/GenBank/DDBJ whole genome shotgun (WGS) entry which is preliminary data.</text>
</comment>
<dbReference type="SUPFAM" id="SSF53850">
    <property type="entry name" value="Periplasmic binding protein-like II"/>
    <property type="match status" value="1"/>
</dbReference>
<dbReference type="RefSeq" id="WP_114033200.1">
    <property type="nucleotide sequence ID" value="NZ_QOIL01000027.1"/>
</dbReference>